<dbReference type="InterPro" id="IPR045584">
    <property type="entry name" value="Pilin-like"/>
</dbReference>
<dbReference type="Proteomes" id="UP000379480">
    <property type="component" value="Unassembled WGS sequence"/>
</dbReference>
<sequence length="160" mass="17014">MQHRVKGFTLIELMVTLAVSVILLTMAIPSFTRSVQSSKADTEVGDLLRGLNSTRLEAIDRGIPTHIKSKDGSAWSTELKIYTGLSTEPDIPEKVLRVIPAMSSGATLTLTSGVTNIEFNNLGVLSAPAMAVTINYVLGAQTRTINVCLNGRIVLGGNCG</sequence>
<dbReference type="Pfam" id="PF12019">
    <property type="entry name" value="GspH"/>
    <property type="match status" value="1"/>
</dbReference>
<feature type="transmembrane region" description="Helical" evidence="11">
    <location>
        <begin position="7"/>
        <end position="28"/>
    </location>
</feature>
<proteinExistence type="inferred from homology"/>
<dbReference type="AlphaFoldDB" id="A0A5E7BK34"/>
<evidence type="ECO:0000256" key="1">
    <source>
        <dbReference type="ARBA" id="ARBA00004377"/>
    </source>
</evidence>
<dbReference type="SUPFAM" id="SSF54523">
    <property type="entry name" value="Pili subunits"/>
    <property type="match status" value="1"/>
</dbReference>
<keyword evidence="5" id="KW-0997">Cell inner membrane</keyword>
<keyword evidence="4" id="KW-0488">Methylation</keyword>
<dbReference type="EMBL" id="CABVHY010000007">
    <property type="protein sequence ID" value="VVN89847.1"/>
    <property type="molecule type" value="Genomic_DNA"/>
</dbReference>
<protein>
    <recommendedName>
        <fullName evidence="2">Type II secretion system protein H</fullName>
    </recommendedName>
    <alternativeName>
        <fullName evidence="10">General secretion pathway protein H</fullName>
    </alternativeName>
</protein>
<evidence type="ECO:0000313" key="13">
    <source>
        <dbReference type="EMBL" id="VVN89847.1"/>
    </source>
</evidence>
<organism evidence="13 14">
    <name type="scientific">Pseudomonas fluorescens</name>
    <dbReference type="NCBI Taxonomy" id="294"/>
    <lineage>
        <taxon>Bacteria</taxon>
        <taxon>Pseudomonadati</taxon>
        <taxon>Pseudomonadota</taxon>
        <taxon>Gammaproteobacteria</taxon>
        <taxon>Pseudomonadales</taxon>
        <taxon>Pseudomonadaceae</taxon>
        <taxon>Pseudomonas</taxon>
    </lineage>
</organism>
<evidence type="ECO:0000256" key="4">
    <source>
        <dbReference type="ARBA" id="ARBA00022481"/>
    </source>
</evidence>
<evidence type="ECO:0000256" key="3">
    <source>
        <dbReference type="ARBA" id="ARBA00022475"/>
    </source>
</evidence>
<keyword evidence="6 11" id="KW-0812">Transmembrane</keyword>
<feature type="domain" description="General secretion pathway GspH" evidence="12">
    <location>
        <begin position="45"/>
        <end position="150"/>
    </location>
</feature>
<accession>A0A5E7BK34</accession>
<gene>
    <name evidence="13" type="ORF">PS723_01772</name>
</gene>
<evidence type="ECO:0000256" key="11">
    <source>
        <dbReference type="SAM" id="Phobius"/>
    </source>
</evidence>
<dbReference type="PROSITE" id="PS00409">
    <property type="entry name" value="PROKAR_NTER_METHYL"/>
    <property type="match status" value="1"/>
</dbReference>
<dbReference type="Gene3D" id="3.55.40.10">
    <property type="entry name" value="minor pseudopilin epsh domain"/>
    <property type="match status" value="1"/>
</dbReference>
<evidence type="ECO:0000256" key="9">
    <source>
        <dbReference type="ARBA" id="ARBA00025772"/>
    </source>
</evidence>
<reference evidence="13 14" key="1">
    <citation type="submission" date="2019-09" db="EMBL/GenBank/DDBJ databases">
        <authorList>
            <person name="Chandra G."/>
            <person name="Truman W A."/>
        </authorList>
    </citation>
    <scope>NUCLEOTIDE SEQUENCE [LARGE SCALE GENOMIC DNA]</scope>
    <source>
        <strain evidence="13">PS723</strain>
    </source>
</reference>
<evidence type="ECO:0000256" key="8">
    <source>
        <dbReference type="ARBA" id="ARBA00023136"/>
    </source>
</evidence>
<dbReference type="GO" id="GO:0015628">
    <property type="term" value="P:protein secretion by the type II secretion system"/>
    <property type="evidence" value="ECO:0007669"/>
    <property type="project" value="InterPro"/>
</dbReference>
<dbReference type="Pfam" id="PF07963">
    <property type="entry name" value="N_methyl"/>
    <property type="match status" value="1"/>
</dbReference>
<dbReference type="InterPro" id="IPR012902">
    <property type="entry name" value="N_methyl_site"/>
</dbReference>
<keyword evidence="7 11" id="KW-1133">Transmembrane helix</keyword>
<name>A0A5E7BK34_PSEFL</name>
<dbReference type="RefSeq" id="WP_150803296.1">
    <property type="nucleotide sequence ID" value="NZ_CABVHY010000007.1"/>
</dbReference>
<evidence type="ECO:0000256" key="2">
    <source>
        <dbReference type="ARBA" id="ARBA00021549"/>
    </source>
</evidence>
<evidence type="ECO:0000256" key="6">
    <source>
        <dbReference type="ARBA" id="ARBA00022692"/>
    </source>
</evidence>
<comment type="subcellular location">
    <subcellularLocation>
        <location evidence="1">Cell inner membrane</location>
        <topology evidence="1">Single-pass membrane protein</topology>
    </subcellularLocation>
</comment>
<dbReference type="GO" id="GO:0005886">
    <property type="term" value="C:plasma membrane"/>
    <property type="evidence" value="ECO:0007669"/>
    <property type="project" value="UniProtKB-SubCell"/>
</dbReference>
<keyword evidence="8 11" id="KW-0472">Membrane</keyword>
<evidence type="ECO:0000256" key="10">
    <source>
        <dbReference type="ARBA" id="ARBA00030775"/>
    </source>
</evidence>
<evidence type="ECO:0000313" key="14">
    <source>
        <dbReference type="Proteomes" id="UP000379480"/>
    </source>
</evidence>
<dbReference type="OrthoDB" id="2313614at2"/>
<evidence type="ECO:0000259" key="12">
    <source>
        <dbReference type="Pfam" id="PF12019"/>
    </source>
</evidence>
<dbReference type="GO" id="GO:0015627">
    <property type="term" value="C:type II protein secretion system complex"/>
    <property type="evidence" value="ECO:0007669"/>
    <property type="project" value="InterPro"/>
</dbReference>
<evidence type="ECO:0000256" key="7">
    <source>
        <dbReference type="ARBA" id="ARBA00022989"/>
    </source>
</evidence>
<dbReference type="NCBIfam" id="TIGR02532">
    <property type="entry name" value="IV_pilin_GFxxxE"/>
    <property type="match status" value="1"/>
</dbReference>
<evidence type="ECO:0000256" key="5">
    <source>
        <dbReference type="ARBA" id="ARBA00022519"/>
    </source>
</evidence>
<keyword evidence="3" id="KW-1003">Cell membrane</keyword>
<dbReference type="InterPro" id="IPR022346">
    <property type="entry name" value="T2SS_GspH"/>
</dbReference>
<comment type="similarity">
    <text evidence="9">Belongs to the GSP H family.</text>
</comment>